<dbReference type="EMBL" id="JAEHOE010000045">
    <property type="protein sequence ID" value="KAG2492318.1"/>
    <property type="molecule type" value="Genomic_DNA"/>
</dbReference>
<reference evidence="2" key="1">
    <citation type="journal article" date="2020" name="bioRxiv">
        <title>Comparative genomics of Chlamydomonas.</title>
        <authorList>
            <person name="Craig R.J."/>
            <person name="Hasan A.R."/>
            <person name="Ness R.W."/>
            <person name="Keightley P.D."/>
        </authorList>
    </citation>
    <scope>NUCLEOTIDE SEQUENCE</scope>
    <source>
        <strain evidence="2">CCAP 11/70</strain>
    </source>
</reference>
<dbReference type="AlphaFoldDB" id="A0A835XY22"/>
<protein>
    <submittedName>
        <fullName evidence="2">Uncharacterized protein</fullName>
    </submittedName>
</protein>
<keyword evidence="3" id="KW-1185">Reference proteome</keyword>
<feature type="compositionally biased region" description="Basic and acidic residues" evidence="1">
    <location>
        <begin position="1"/>
        <end position="11"/>
    </location>
</feature>
<accession>A0A835XY22</accession>
<proteinExistence type="predicted"/>
<feature type="compositionally biased region" description="Low complexity" evidence="1">
    <location>
        <begin position="15"/>
        <end position="40"/>
    </location>
</feature>
<sequence length="66" mass="6464">MKGTKRSREEPGVTASQAASGAAKRAAVAPTAPAAAPADDGAALRGELRAAMLDMLTTRAAKGATA</sequence>
<comment type="caution">
    <text evidence="2">The sequence shown here is derived from an EMBL/GenBank/DDBJ whole genome shotgun (WGS) entry which is preliminary data.</text>
</comment>
<evidence type="ECO:0000256" key="1">
    <source>
        <dbReference type="SAM" id="MobiDB-lite"/>
    </source>
</evidence>
<evidence type="ECO:0000313" key="3">
    <source>
        <dbReference type="Proteomes" id="UP000612055"/>
    </source>
</evidence>
<name>A0A835XY22_9CHLO</name>
<gene>
    <name evidence="2" type="ORF">HYH03_009269</name>
</gene>
<dbReference type="Proteomes" id="UP000612055">
    <property type="component" value="Unassembled WGS sequence"/>
</dbReference>
<organism evidence="2 3">
    <name type="scientific">Edaphochlamys debaryana</name>
    <dbReference type="NCBI Taxonomy" id="47281"/>
    <lineage>
        <taxon>Eukaryota</taxon>
        <taxon>Viridiplantae</taxon>
        <taxon>Chlorophyta</taxon>
        <taxon>core chlorophytes</taxon>
        <taxon>Chlorophyceae</taxon>
        <taxon>CS clade</taxon>
        <taxon>Chlamydomonadales</taxon>
        <taxon>Chlamydomonadales incertae sedis</taxon>
        <taxon>Edaphochlamys</taxon>
    </lineage>
</organism>
<feature type="region of interest" description="Disordered" evidence="1">
    <location>
        <begin position="1"/>
        <end position="40"/>
    </location>
</feature>
<evidence type="ECO:0000313" key="2">
    <source>
        <dbReference type="EMBL" id="KAG2492318.1"/>
    </source>
</evidence>